<dbReference type="Proteomes" id="UP000198851">
    <property type="component" value="Unassembled WGS sequence"/>
</dbReference>
<reference evidence="5" key="1">
    <citation type="submission" date="2016-10" db="EMBL/GenBank/DDBJ databases">
        <authorList>
            <person name="Varghese N."/>
            <person name="Submissions S."/>
        </authorList>
    </citation>
    <scope>NUCLEOTIDE SEQUENCE [LARGE SCALE GENOMIC DNA]</scope>
    <source>
        <strain evidence="5">DSM 28453</strain>
    </source>
</reference>
<gene>
    <name evidence="4" type="ORF">SAMN04488036_104271</name>
</gene>
<evidence type="ECO:0000313" key="4">
    <source>
        <dbReference type="EMBL" id="SFL04714.1"/>
    </source>
</evidence>
<evidence type="ECO:0000313" key="5">
    <source>
        <dbReference type="Proteomes" id="UP000198851"/>
    </source>
</evidence>
<accession>A0A1I4EG23</accession>
<evidence type="ECO:0000256" key="2">
    <source>
        <dbReference type="ARBA" id="ARBA00023180"/>
    </source>
</evidence>
<dbReference type="AlphaFoldDB" id="A0A1I4EG23"/>
<evidence type="ECO:0000256" key="1">
    <source>
        <dbReference type="ARBA" id="ARBA00022679"/>
    </source>
</evidence>
<dbReference type="PANTHER" id="PTHR10605:SF56">
    <property type="entry name" value="BIFUNCTIONAL HEPARAN SULFATE N-DEACETYLASE_N-SULFOTRANSFERASE"/>
    <property type="match status" value="1"/>
</dbReference>
<dbReference type="PANTHER" id="PTHR10605">
    <property type="entry name" value="HEPARAN SULFATE SULFOTRANSFERASE"/>
    <property type="match status" value="1"/>
</dbReference>
<proteinExistence type="predicted"/>
<keyword evidence="2" id="KW-0325">Glycoprotein</keyword>
<name>A0A1I4EG23_9RHOB</name>
<dbReference type="Pfam" id="PF00685">
    <property type="entry name" value="Sulfotransfer_1"/>
    <property type="match status" value="1"/>
</dbReference>
<sequence>MSRPDFVGIGAQKAATTWLFKRLCMHPDIYFPRGKEIHFWDRRDQMGRKIVQYQRMFSGKQIDHIGGKTGEITPAYLRITDARIAELKELAPDLRLMVILRNPVERAISAAAQAIRNNEGSQNPLFSRNTTEGGLYGKHLGRWLAHFSKDQLLVLTQDEIKVDGRAVLKKVATHVGVEPGVYDLIDRSLLDTTTSPTPNRLDVLPDDMKRLKSIFREDIQTLEALLGRSFDWDI</sequence>
<dbReference type="Gene3D" id="3.40.50.300">
    <property type="entry name" value="P-loop containing nucleotide triphosphate hydrolases"/>
    <property type="match status" value="1"/>
</dbReference>
<dbReference type="OrthoDB" id="981508at2"/>
<dbReference type="InterPro" id="IPR027417">
    <property type="entry name" value="P-loop_NTPase"/>
</dbReference>
<dbReference type="STRING" id="1280847.SAMN04488036_104271"/>
<organism evidence="4 5">
    <name type="scientific">Shimia haliotis</name>
    <dbReference type="NCBI Taxonomy" id="1280847"/>
    <lineage>
        <taxon>Bacteria</taxon>
        <taxon>Pseudomonadati</taxon>
        <taxon>Pseudomonadota</taxon>
        <taxon>Alphaproteobacteria</taxon>
        <taxon>Rhodobacterales</taxon>
        <taxon>Roseobacteraceae</taxon>
    </lineage>
</organism>
<keyword evidence="5" id="KW-1185">Reference proteome</keyword>
<dbReference type="InterPro" id="IPR037359">
    <property type="entry name" value="NST/OST"/>
</dbReference>
<evidence type="ECO:0000259" key="3">
    <source>
        <dbReference type="Pfam" id="PF00685"/>
    </source>
</evidence>
<dbReference type="EMBL" id="FOSZ01000004">
    <property type="protein sequence ID" value="SFL04714.1"/>
    <property type="molecule type" value="Genomic_DNA"/>
</dbReference>
<dbReference type="InterPro" id="IPR000863">
    <property type="entry name" value="Sulfotransferase_dom"/>
</dbReference>
<dbReference type="RefSeq" id="WP_093323975.1">
    <property type="nucleotide sequence ID" value="NZ_FOSZ01000004.1"/>
</dbReference>
<dbReference type="GO" id="GO:0008146">
    <property type="term" value="F:sulfotransferase activity"/>
    <property type="evidence" value="ECO:0007669"/>
    <property type="project" value="InterPro"/>
</dbReference>
<feature type="domain" description="Sulfotransferase" evidence="3">
    <location>
        <begin position="4"/>
        <end position="183"/>
    </location>
</feature>
<protein>
    <submittedName>
        <fullName evidence="4">Sulfotransferase domain-containing protein</fullName>
    </submittedName>
</protein>
<keyword evidence="1 4" id="KW-0808">Transferase</keyword>
<dbReference type="SUPFAM" id="SSF52540">
    <property type="entry name" value="P-loop containing nucleoside triphosphate hydrolases"/>
    <property type="match status" value="1"/>
</dbReference>